<dbReference type="InterPro" id="IPR036875">
    <property type="entry name" value="Znf_CCHC_sf"/>
</dbReference>
<dbReference type="FunFam" id="1.10.340.70:FF:000003">
    <property type="entry name" value="Protein CBG25708"/>
    <property type="match status" value="1"/>
</dbReference>
<dbReference type="InterPro" id="IPR050951">
    <property type="entry name" value="Retrovirus_Pol_polyprotein"/>
</dbReference>
<keyword evidence="1" id="KW-0645">Protease</keyword>
<proteinExistence type="predicted"/>
<dbReference type="SUPFAM" id="SSF57756">
    <property type="entry name" value="Retrovirus zinc finger-like domains"/>
    <property type="match status" value="1"/>
</dbReference>
<accession>A0A6S7G0E1</accession>
<dbReference type="InterPro" id="IPR001584">
    <property type="entry name" value="Integrase_cat-core"/>
</dbReference>
<keyword evidence="4" id="KW-0511">Multifunctional enzyme</keyword>
<dbReference type="Pfam" id="PF00098">
    <property type="entry name" value="zf-CCHC"/>
    <property type="match status" value="1"/>
</dbReference>
<dbReference type="PROSITE" id="PS50158">
    <property type="entry name" value="ZF_CCHC"/>
    <property type="match status" value="1"/>
</dbReference>
<dbReference type="Gene3D" id="3.30.420.10">
    <property type="entry name" value="Ribonuclease H-like superfamily/Ribonuclease H"/>
    <property type="match status" value="1"/>
</dbReference>
<evidence type="ECO:0000256" key="5">
    <source>
        <dbReference type="SAM" id="MobiDB-lite"/>
    </source>
</evidence>
<evidence type="ECO:0000313" key="7">
    <source>
        <dbReference type="Proteomes" id="UP001152795"/>
    </source>
</evidence>
<dbReference type="GO" id="GO:0003677">
    <property type="term" value="F:DNA binding"/>
    <property type="evidence" value="ECO:0007669"/>
    <property type="project" value="UniProtKB-KW"/>
</dbReference>
<dbReference type="Gene3D" id="3.30.70.270">
    <property type="match status" value="2"/>
</dbReference>
<gene>
    <name evidence="6" type="ORF">PACLA_8A069703</name>
</gene>
<organism evidence="6 7">
    <name type="scientific">Paramuricea clavata</name>
    <name type="common">Red gorgonian</name>
    <name type="synonym">Violescent sea-whip</name>
    <dbReference type="NCBI Taxonomy" id="317549"/>
    <lineage>
        <taxon>Eukaryota</taxon>
        <taxon>Metazoa</taxon>
        <taxon>Cnidaria</taxon>
        <taxon>Anthozoa</taxon>
        <taxon>Octocorallia</taxon>
        <taxon>Malacalcyonacea</taxon>
        <taxon>Plexauridae</taxon>
        <taxon>Paramuricea</taxon>
    </lineage>
</organism>
<dbReference type="CDD" id="cd01647">
    <property type="entry name" value="RT_LTR"/>
    <property type="match status" value="1"/>
</dbReference>
<dbReference type="GO" id="GO:0008270">
    <property type="term" value="F:zinc ion binding"/>
    <property type="evidence" value="ECO:0007669"/>
    <property type="project" value="InterPro"/>
</dbReference>
<dbReference type="InterPro" id="IPR036397">
    <property type="entry name" value="RNaseH_sf"/>
</dbReference>
<dbReference type="PROSITE" id="PS50878">
    <property type="entry name" value="RT_POL"/>
    <property type="match status" value="1"/>
</dbReference>
<dbReference type="Pfam" id="PF17921">
    <property type="entry name" value="Integrase_H2C2"/>
    <property type="match status" value="1"/>
</dbReference>
<keyword evidence="2" id="KW-0064">Aspartyl protease</keyword>
<dbReference type="FunFam" id="3.30.70.270:FF:000026">
    <property type="entry name" value="Transposon Ty3-G Gag-Pol polyprotein"/>
    <property type="match status" value="1"/>
</dbReference>
<dbReference type="EMBL" id="CACRXK020000471">
    <property type="protein sequence ID" value="CAB3982139.1"/>
    <property type="molecule type" value="Genomic_DNA"/>
</dbReference>
<dbReference type="Gene3D" id="1.10.340.70">
    <property type="match status" value="1"/>
</dbReference>
<dbReference type="SUPFAM" id="SSF56672">
    <property type="entry name" value="DNA/RNA polymerases"/>
    <property type="match status" value="1"/>
</dbReference>
<dbReference type="GO" id="GO:0004190">
    <property type="term" value="F:aspartic-type endopeptidase activity"/>
    <property type="evidence" value="ECO:0007669"/>
    <property type="project" value="UniProtKB-KW"/>
</dbReference>
<comment type="caution">
    <text evidence="6">The sequence shown here is derived from an EMBL/GenBank/DDBJ whole genome shotgun (WGS) entry which is preliminary data.</text>
</comment>
<dbReference type="Gene3D" id="3.10.10.10">
    <property type="entry name" value="HIV Type 1 Reverse Transcriptase, subunit A, domain 1"/>
    <property type="match status" value="1"/>
</dbReference>
<dbReference type="OrthoDB" id="5984993at2759"/>
<dbReference type="SMART" id="SM00343">
    <property type="entry name" value="ZnF_C2HC"/>
    <property type="match status" value="2"/>
</dbReference>
<keyword evidence="7" id="KW-1185">Reference proteome</keyword>
<sequence length="1271" mass="144852">MAESVLPPPTKFNIEAADAYIEWKAWIESFNIYAVAVELEKKSDGVQTAIMLHCLGPAMQRIFRTLPGKKESFKEAVEALEGYFAPRRNVVAERHKFRSRKQNADETIDAYLTSLRELVKTCEFGALEDEMLRDQIVEKCYSKQLRERLLAQEELDLAKTLRIARSSESAIKEARLLSGHKTKDNIINIDRLNNPDKRNRNYNSENFKCYRCGGVGHKPADCRAISMKCNNCQRLGHFARVCRSKGVSRKPYESQKTSSKKTKAHRNVRAIRRKDSDSNESCIESESEDEQILFMEGQDSPVQITINGRKIKMVADTGCRQNIISSQLYTEQFKEHPLESTTKQFVAYGQKVPLTCLGRFKASLKAGQITNYSHKIKLDPNVKPVSQRLRRISLSQIEQVNDEIDKMLKDDVIEEVPEPSPWVSNLVVVPKASGGLRVCCDFRELNKAIVRERYVLPKVEDTLDALNGSKYFAKIDARSGFSQLTLSEECRYLTTFITNKGCFRFKRVPFGLSDISETFQKVMEEILFGLKGVEISVDDVIVHAVTIDQLISRLHEVFERCRERNLKLNPKKCEFGLTQIPVLGHVVSAKGIQPDPIKTKAIQEAPPPANVAELRSFLGVCGYVSKFIPNYAELVEPLRRLTRQGTNWTWDSEQVESFEELKHALSNEPVLACFKLDGPTVLVTDASPVGLGGVLLQEQTTGELKPVAYISRSLTPTEARYSQIEREALACVWVAERFHNYVFGTEFTLLTDNKPLVSLLSLDCKKMLPPRIQRLAWRLHQYKYKIKHIEGKMNIANSFSRLPLNELDETSSGNIVDEYVKFVVENDVPDNCALSLSEVKEETTKDKILTKIMNLVHVGAWPADADIKPFEKFREEFSVFEGILLRGNRIVVPTSLKKRILKLAHESHVGIVRTKQLLRSKFFWIGMDRDIESTIKDCPACAASRPLNNNTPLQPVQLPKAAWLKGAVDIVGPIDNKYLVTYIDYYSSFPEVAITRDITSKSTVKILMNIFARHGYPEEIVSDNGPQFISQEFRRFLSSKGIKHVRSSPYFPRSNGKIERFHRYLKKNFQAVTLEGRSWEEELPKILMSYRSIPHPMTGKTPASLLFHREIRTKLPSVKLNVDVSSSNVEGDARSYQKRMKSYHDRKQRAKAHSFVVGDMVYLARSKCDSNSKLKSKFDNIKYVIIDFVGRDTCKVVNTLDGKTYIRNVKFLTRAPIAERALIFDDMLDNKEVKPKSNTGVETDNSEKDTVIRTRSGRVSKSTRSKDFVYY</sequence>
<name>A0A6S7G0E1_PARCT</name>
<dbReference type="PROSITE" id="PS50994">
    <property type="entry name" value="INTEGRASE"/>
    <property type="match status" value="1"/>
</dbReference>
<evidence type="ECO:0000313" key="6">
    <source>
        <dbReference type="EMBL" id="CAB3982139.1"/>
    </source>
</evidence>
<dbReference type="Proteomes" id="UP001152795">
    <property type="component" value="Unassembled WGS sequence"/>
</dbReference>
<dbReference type="FunFam" id="3.10.20.370:FF:000001">
    <property type="entry name" value="Retrovirus-related Pol polyprotein from transposon 17.6-like protein"/>
    <property type="match status" value="1"/>
</dbReference>
<evidence type="ECO:0000256" key="4">
    <source>
        <dbReference type="ARBA" id="ARBA00023268"/>
    </source>
</evidence>
<dbReference type="InterPro" id="IPR043502">
    <property type="entry name" value="DNA/RNA_pol_sf"/>
</dbReference>
<keyword evidence="3" id="KW-0238">DNA-binding</keyword>
<dbReference type="PANTHER" id="PTHR37984:SF5">
    <property type="entry name" value="PROTEIN NYNRIN-LIKE"/>
    <property type="match status" value="1"/>
</dbReference>
<feature type="region of interest" description="Disordered" evidence="5">
    <location>
        <begin position="1234"/>
        <end position="1266"/>
    </location>
</feature>
<dbReference type="InterPro" id="IPR000477">
    <property type="entry name" value="RT_dom"/>
</dbReference>
<evidence type="ECO:0000256" key="2">
    <source>
        <dbReference type="ARBA" id="ARBA00022750"/>
    </source>
</evidence>
<dbReference type="InterPro" id="IPR001878">
    <property type="entry name" value="Znf_CCHC"/>
</dbReference>
<dbReference type="Pfam" id="PF00665">
    <property type="entry name" value="rve"/>
    <property type="match status" value="1"/>
</dbReference>
<dbReference type="Pfam" id="PF17919">
    <property type="entry name" value="RT_RNaseH_2"/>
    <property type="match status" value="1"/>
</dbReference>
<dbReference type="AlphaFoldDB" id="A0A6S7G0E1"/>
<dbReference type="CDD" id="cd09274">
    <property type="entry name" value="RNase_HI_RT_Ty3"/>
    <property type="match status" value="1"/>
</dbReference>
<reference evidence="6" key="1">
    <citation type="submission" date="2020-04" db="EMBL/GenBank/DDBJ databases">
        <authorList>
            <person name="Alioto T."/>
            <person name="Alioto T."/>
            <person name="Gomez Garrido J."/>
        </authorList>
    </citation>
    <scope>NUCLEOTIDE SEQUENCE</scope>
    <source>
        <strain evidence="6">A484AB</strain>
    </source>
</reference>
<dbReference type="PANTHER" id="PTHR37984">
    <property type="entry name" value="PROTEIN CBG26694"/>
    <property type="match status" value="1"/>
</dbReference>
<evidence type="ECO:0000256" key="1">
    <source>
        <dbReference type="ARBA" id="ARBA00022670"/>
    </source>
</evidence>
<dbReference type="GO" id="GO:0015074">
    <property type="term" value="P:DNA integration"/>
    <property type="evidence" value="ECO:0007669"/>
    <property type="project" value="InterPro"/>
</dbReference>
<protein>
    <submittedName>
        <fullName evidence="6">Transposon Tf2-9 poly</fullName>
    </submittedName>
</protein>
<dbReference type="InterPro" id="IPR041577">
    <property type="entry name" value="RT_RNaseH_2"/>
</dbReference>
<evidence type="ECO:0000256" key="3">
    <source>
        <dbReference type="ARBA" id="ARBA00023125"/>
    </source>
</evidence>
<dbReference type="GO" id="GO:0006508">
    <property type="term" value="P:proteolysis"/>
    <property type="evidence" value="ECO:0007669"/>
    <property type="project" value="UniProtKB-KW"/>
</dbReference>
<keyword evidence="2" id="KW-0378">Hydrolase</keyword>
<dbReference type="Gene3D" id="4.10.60.10">
    <property type="entry name" value="Zinc finger, CCHC-type"/>
    <property type="match status" value="1"/>
</dbReference>
<dbReference type="InterPro" id="IPR043128">
    <property type="entry name" value="Rev_trsase/Diguanyl_cyclase"/>
</dbReference>
<dbReference type="FunFam" id="3.30.420.10:FF:000063">
    <property type="entry name" value="Retrovirus-related Pol polyprotein from transposon 297-like Protein"/>
    <property type="match status" value="1"/>
</dbReference>
<dbReference type="InterPro" id="IPR041588">
    <property type="entry name" value="Integrase_H2C2"/>
</dbReference>
<dbReference type="Pfam" id="PF00078">
    <property type="entry name" value="RVT_1"/>
    <property type="match status" value="1"/>
</dbReference>
<dbReference type="InterPro" id="IPR012337">
    <property type="entry name" value="RNaseH-like_sf"/>
</dbReference>
<dbReference type="SUPFAM" id="SSF53098">
    <property type="entry name" value="Ribonuclease H-like"/>
    <property type="match status" value="1"/>
</dbReference>